<dbReference type="PANTHER" id="PTHR28152">
    <property type="entry name" value="HYDROXYACYL-THIOESTER DEHYDRATASE TYPE 2, MITOCHONDRIAL"/>
    <property type="match status" value="1"/>
</dbReference>
<dbReference type="EMBL" id="JBDPGJ010000006">
    <property type="protein sequence ID" value="MEX0408621.1"/>
    <property type="molecule type" value="Genomic_DNA"/>
</dbReference>
<organism evidence="2 3">
    <name type="scientific">Aquibium pacificus</name>
    <dbReference type="NCBI Taxonomy" id="3153579"/>
    <lineage>
        <taxon>Bacteria</taxon>
        <taxon>Pseudomonadati</taxon>
        <taxon>Pseudomonadota</taxon>
        <taxon>Alphaproteobacteria</taxon>
        <taxon>Hyphomicrobiales</taxon>
        <taxon>Phyllobacteriaceae</taxon>
        <taxon>Aquibium</taxon>
    </lineage>
</organism>
<dbReference type="Proteomes" id="UP001556692">
    <property type="component" value="Unassembled WGS sequence"/>
</dbReference>
<dbReference type="InterPro" id="IPR039569">
    <property type="entry name" value="FAS1-like_DH_region"/>
</dbReference>
<dbReference type="RefSeq" id="WP_367956497.1">
    <property type="nucleotide sequence ID" value="NZ_JBDPGJ010000006.1"/>
</dbReference>
<evidence type="ECO:0000259" key="1">
    <source>
        <dbReference type="Pfam" id="PF13452"/>
    </source>
</evidence>
<proteinExistence type="predicted"/>
<comment type="caution">
    <text evidence="2">The sequence shown here is derived from an EMBL/GenBank/DDBJ whole genome shotgun (WGS) entry which is preliminary data.</text>
</comment>
<dbReference type="SUPFAM" id="SSF54637">
    <property type="entry name" value="Thioesterase/thiol ester dehydrase-isomerase"/>
    <property type="match status" value="1"/>
</dbReference>
<dbReference type="PANTHER" id="PTHR28152:SF1">
    <property type="entry name" value="HYDROXYACYL-THIOESTER DEHYDRATASE TYPE 2, MITOCHONDRIAL"/>
    <property type="match status" value="1"/>
</dbReference>
<gene>
    <name evidence="2" type="ORF">ABGN05_23470</name>
</gene>
<dbReference type="Gene3D" id="3.10.129.10">
    <property type="entry name" value="Hotdog Thioesterase"/>
    <property type="match status" value="1"/>
</dbReference>
<protein>
    <submittedName>
        <fullName evidence="2">MaoC family dehydratase N-terminal domain-containing protein</fullName>
    </submittedName>
</protein>
<dbReference type="InterPro" id="IPR052741">
    <property type="entry name" value="Mitochondrial_HTD2"/>
</dbReference>
<evidence type="ECO:0000313" key="3">
    <source>
        <dbReference type="Proteomes" id="UP001556692"/>
    </source>
</evidence>
<name>A0ABV3SQ71_9HYPH</name>
<dbReference type="Pfam" id="PF13452">
    <property type="entry name" value="FAS1_DH_region"/>
    <property type="match status" value="1"/>
</dbReference>
<reference evidence="2 3" key="1">
    <citation type="submission" date="2024-05" db="EMBL/GenBank/DDBJ databases">
        <authorList>
            <person name="Jiang F."/>
        </authorList>
    </citation>
    <scope>NUCLEOTIDE SEQUENCE [LARGE SCALE GENOMIC DNA]</scope>
    <source>
        <strain evidence="2 3">LZ166</strain>
    </source>
</reference>
<dbReference type="InterPro" id="IPR029069">
    <property type="entry name" value="HotDog_dom_sf"/>
</dbReference>
<feature type="domain" description="FAS1-like dehydratase" evidence="1">
    <location>
        <begin position="56"/>
        <end position="139"/>
    </location>
</feature>
<sequence>MTTEVDIDHLRGWIGTEESASETICDVLLARYRATLGRWLAPAEAGHAPLGLHWCLTLPPAELETLGADGHPARGGFMPPVPLPSRMWAGGELRHLRPLPAVGTVKRRSVIADVTLKKGRSGPLVLVTVKHEYVAEGETAVVETQNIVYRASTVPGPAPAVQPDAAERVQEILTPDPVLLFRYSAITFNGHRIHYDRPYACEIEGYPDLVVHGPLQATLLVNLAAKACGGIPAVFSYRGLAPCYSGKMLMLCQQGTPTEGTVWCETADGLRTMQGTYQT</sequence>
<keyword evidence="3" id="KW-1185">Reference proteome</keyword>
<evidence type="ECO:0000313" key="2">
    <source>
        <dbReference type="EMBL" id="MEX0408621.1"/>
    </source>
</evidence>
<accession>A0ABV3SQ71</accession>